<accession>A0A835LSY3</accession>
<evidence type="ECO:0000256" key="4">
    <source>
        <dbReference type="ARBA" id="ARBA00023136"/>
    </source>
</evidence>
<sequence>MGPFSPACTVPFSTYFSALLNCILQLVKFSTHGITNKCAIPGQEMHSKEYKLSYDAYFKALTVLKVVTHLMLVVWFWGDPVAAVSKQLLQPFGKVLSWGAGDLDNDHIMDQKPETSTPIEMPTTAPQTPPPAPKASRRLSDLMAFSGAAPERINGRLAMIGFVSAIAAELTIGDDVVAQLANGGFGLFVGTTVLLSMASLVPLIKGVSVESKSNGVMTSDAEMWNGRFAMLGLVALVFTEFVKGGALV</sequence>
<evidence type="ECO:0000256" key="1">
    <source>
        <dbReference type="ARBA" id="ARBA00004141"/>
    </source>
</evidence>
<gene>
    <name evidence="7" type="ORF">IFM89_037475</name>
</gene>
<dbReference type="PANTHER" id="PTHR14154">
    <property type="entry name" value="UPF0041 BRAIN PROTEIN 44-RELATED"/>
    <property type="match status" value="1"/>
</dbReference>
<dbReference type="OrthoDB" id="513190at2759"/>
<feature type="transmembrane region" description="Helical" evidence="6">
    <location>
        <begin position="56"/>
        <end position="78"/>
    </location>
</feature>
<evidence type="ECO:0008006" key="9">
    <source>
        <dbReference type="Google" id="ProtNLM"/>
    </source>
</evidence>
<feature type="transmembrane region" description="Helical" evidence="6">
    <location>
        <begin position="153"/>
        <end position="172"/>
    </location>
</feature>
<dbReference type="AlphaFoldDB" id="A0A835LSY3"/>
<dbReference type="Proteomes" id="UP000631114">
    <property type="component" value="Unassembled WGS sequence"/>
</dbReference>
<keyword evidence="4 6" id="KW-0472">Membrane</keyword>
<feature type="transmembrane region" description="Helical" evidence="6">
    <location>
        <begin position="224"/>
        <end position="242"/>
    </location>
</feature>
<feature type="transmembrane region" description="Helical" evidence="6">
    <location>
        <begin position="184"/>
        <end position="204"/>
    </location>
</feature>
<dbReference type="EMBL" id="JADFTS010000006">
    <property type="protein sequence ID" value="KAF9603712.1"/>
    <property type="molecule type" value="Genomic_DNA"/>
</dbReference>
<evidence type="ECO:0000313" key="8">
    <source>
        <dbReference type="Proteomes" id="UP000631114"/>
    </source>
</evidence>
<dbReference type="GO" id="GO:0016020">
    <property type="term" value="C:membrane"/>
    <property type="evidence" value="ECO:0007669"/>
    <property type="project" value="UniProtKB-SubCell"/>
</dbReference>
<keyword evidence="3 6" id="KW-1133">Transmembrane helix</keyword>
<keyword evidence="8" id="KW-1185">Reference proteome</keyword>
<evidence type="ECO:0000313" key="7">
    <source>
        <dbReference type="EMBL" id="KAF9603712.1"/>
    </source>
</evidence>
<evidence type="ECO:0000256" key="5">
    <source>
        <dbReference type="SAM" id="MobiDB-lite"/>
    </source>
</evidence>
<keyword evidence="2 6" id="KW-0812">Transmembrane</keyword>
<comment type="caution">
    <text evidence="7">The sequence shown here is derived from an EMBL/GenBank/DDBJ whole genome shotgun (WGS) entry which is preliminary data.</text>
</comment>
<reference evidence="7 8" key="1">
    <citation type="submission" date="2020-10" db="EMBL/GenBank/DDBJ databases">
        <title>The Coptis chinensis genome and diversification of protoberbering-type alkaloids.</title>
        <authorList>
            <person name="Wang B."/>
            <person name="Shu S."/>
            <person name="Song C."/>
            <person name="Liu Y."/>
        </authorList>
    </citation>
    <scope>NUCLEOTIDE SEQUENCE [LARGE SCALE GENOMIC DNA]</scope>
    <source>
        <strain evidence="7">HL-2020</strain>
        <tissue evidence="7">Leaf</tissue>
    </source>
</reference>
<dbReference type="SUPFAM" id="SSF103511">
    <property type="entry name" value="Chlorophyll a-b binding protein"/>
    <property type="match status" value="1"/>
</dbReference>
<proteinExistence type="predicted"/>
<comment type="subcellular location">
    <subcellularLocation>
        <location evidence="1">Membrane</location>
        <topology evidence="1">Multi-pass membrane protein</topology>
    </subcellularLocation>
</comment>
<protein>
    <recommendedName>
        <fullName evidence="9">Early light-induced protein</fullName>
    </recommendedName>
</protein>
<evidence type="ECO:0000256" key="2">
    <source>
        <dbReference type="ARBA" id="ARBA00022692"/>
    </source>
</evidence>
<evidence type="ECO:0000256" key="3">
    <source>
        <dbReference type="ARBA" id="ARBA00022989"/>
    </source>
</evidence>
<organism evidence="7 8">
    <name type="scientific">Coptis chinensis</name>
    <dbReference type="NCBI Taxonomy" id="261450"/>
    <lineage>
        <taxon>Eukaryota</taxon>
        <taxon>Viridiplantae</taxon>
        <taxon>Streptophyta</taxon>
        <taxon>Embryophyta</taxon>
        <taxon>Tracheophyta</taxon>
        <taxon>Spermatophyta</taxon>
        <taxon>Magnoliopsida</taxon>
        <taxon>Ranunculales</taxon>
        <taxon>Ranunculaceae</taxon>
        <taxon>Coptidoideae</taxon>
        <taxon>Coptis</taxon>
    </lineage>
</organism>
<evidence type="ECO:0000256" key="6">
    <source>
        <dbReference type="SAM" id="Phobius"/>
    </source>
</evidence>
<name>A0A835LSY3_9MAGN</name>
<feature type="region of interest" description="Disordered" evidence="5">
    <location>
        <begin position="109"/>
        <end position="133"/>
    </location>
</feature>